<dbReference type="GO" id="GO:0008270">
    <property type="term" value="F:zinc ion binding"/>
    <property type="evidence" value="ECO:0007669"/>
    <property type="project" value="UniProtKB-KW"/>
</dbReference>
<evidence type="ECO:0000256" key="1">
    <source>
        <dbReference type="ARBA" id="ARBA00004123"/>
    </source>
</evidence>
<feature type="compositionally biased region" description="Low complexity" evidence="7">
    <location>
        <begin position="766"/>
        <end position="778"/>
    </location>
</feature>
<keyword evidence="6" id="KW-0863">Zinc-finger</keyword>
<name>A0A6A2YAU5_HIBSY</name>
<feature type="compositionally biased region" description="Polar residues" evidence="7">
    <location>
        <begin position="315"/>
        <end position="325"/>
    </location>
</feature>
<dbReference type="GO" id="GO:0003677">
    <property type="term" value="F:DNA binding"/>
    <property type="evidence" value="ECO:0007669"/>
    <property type="project" value="UniProtKB-KW"/>
</dbReference>
<dbReference type="PROSITE" id="PS00028">
    <property type="entry name" value="ZINC_FINGER_C2H2_1"/>
    <property type="match status" value="2"/>
</dbReference>
<comment type="subcellular location">
    <subcellularLocation>
        <location evidence="1">Nucleus</location>
    </subcellularLocation>
</comment>
<evidence type="ECO:0000259" key="8">
    <source>
        <dbReference type="PROSITE" id="PS50157"/>
    </source>
</evidence>
<dbReference type="Proteomes" id="UP000436088">
    <property type="component" value="Unassembled WGS sequence"/>
</dbReference>
<dbReference type="InterPro" id="IPR013087">
    <property type="entry name" value="Znf_C2H2_type"/>
</dbReference>
<evidence type="ECO:0000313" key="9">
    <source>
        <dbReference type="EMBL" id="KAE8679785.1"/>
    </source>
</evidence>
<feature type="region of interest" description="Disordered" evidence="7">
    <location>
        <begin position="128"/>
        <end position="207"/>
    </location>
</feature>
<proteinExistence type="predicted"/>
<keyword evidence="5" id="KW-0539">Nucleus</keyword>
<dbReference type="InterPro" id="IPR016177">
    <property type="entry name" value="DNA-bd_dom_sf"/>
</dbReference>
<feature type="domain" description="C2H2-type" evidence="8">
    <location>
        <begin position="396"/>
        <end position="423"/>
    </location>
</feature>
<accession>A0A6A2YAU5</accession>
<comment type="caution">
    <text evidence="9">The sequence shown here is derived from an EMBL/GenBank/DDBJ whole genome shotgun (WGS) entry which is preliminary data.</text>
</comment>
<dbReference type="AlphaFoldDB" id="A0A6A2YAU5"/>
<keyword evidence="6" id="KW-0862">Zinc</keyword>
<dbReference type="EMBL" id="VEPZ02001329">
    <property type="protein sequence ID" value="KAE8679785.1"/>
    <property type="molecule type" value="Genomic_DNA"/>
</dbReference>
<keyword evidence="3" id="KW-0238">DNA-binding</keyword>
<evidence type="ECO:0000256" key="5">
    <source>
        <dbReference type="ARBA" id="ARBA00023242"/>
    </source>
</evidence>
<evidence type="ECO:0000256" key="3">
    <source>
        <dbReference type="ARBA" id="ARBA00023125"/>
    </source>
</evidence>
<evidence type="ECO:0000256" key="6">
    <source>
        <dbReference type="PROSITE-ProRule" id="PRU00042"/>
    </source>
</evidence>
<gene>
    <name evidence="9" type="ORF">F3Y22_tig00111394pilonHSYRG00012</name>
</gene>
<dbReference type="GO" id="GO:0005634">
    <property type="term" value="C:nucleus"/>
    <property type="evidence" value="ECO:0007669"/>
    <property type="project" value="UniProtKB-SubCell"/>
</dbReference>
<dbReference type="SMART" id="SM00384">
    <property type="entry name" value="AT_hook"/>
    <property type="match status" value="2"/>
</dbReference>
<feature type="region of interest" description="Disordered" evidence="7">
    <location>
        <begin position="313"/>
        <end position="333"/>
    </location>
</feature>
<feature type="region of interest" description="Disordered" evidence="7">
    <location>
        <begin position="754"/>
        <end position="783"/>
    </location>
</feature>
<organism evidence="9 10">
    <name type="scientific">Hibiscus syriacus</name>
    <name type="common">Rose of Sharon</name>
    <dbReference type="NCBI Taxonomy" id="106335"/>
    <lineage>
        <taxon>Eukaryota</taxon>
        <taxon>Viridiplantae</taxon>
        <taxon>Streptophyta</taxon>
        <taxon>Embryophyta</taxon>
        <taxon>Tracheophyta</taxon>
        <taxon>Spermatophyta</taxon>
        <taxon>Magnoliopsida</taxon>
        <taxon>eudicotyledons</taxon>
        <taxon>Gunneridae</taxon>
        <taxon>Pentapetalae</taxon>
        <taxon>rosids</taxon>
        <taxon>malvids</taxon>
        <taxon>Malvales</taxon>
        <taxon>Malvaceae</taxon>
        <taxon>Malvoideae</taxon>
        <taxon>Hibiscus</taxon>
    </lineage>
</organism>
<evidence type="ECO:0000256" key="4">
    <source>
        <dbReference type="ARBA" id="ARBA00023163"/>
    </source>
</evidence>
<protein>
    <submittedName>
        <fullName evidence="9">APR-like 4 isoform 1</fullName>
    </submittedName>
</protein>
<keyword evidence="2" id="KW-0805">Transcription regulation</keyword>
<evidence type="ECO:0000313" key="10">
    <source>
        <dbReference type="Proteomes" id="UP000436088"/>
    </source>
</evidence>
<sequence>MATVTATVDHRNHLHLESIPVVDFRLLSQPELLSLSLCSSSPSLSNAETELFTPKIDRSVFNESAGSRKQTFFRLRFGGSRSHLHDQHSSRSSEPFPPPPNLNPESLDEESSNALSLLKSLFNIDDSLPANPSSVGKRKRGRPRKDGKDNWLIESERLPVEECKETETLDKPNETPDAGNSSSCNGVKRKRGRPRKEESQSRMIGTSKRNLRAKLRGQHWGMWRRFWELKKRDWLTKSHKKRIVDAAGFGNILPQGWKLSLFVKRRGNLFCPNGQQFASCKEVSSYLLSFGGLKDSSLETSNLADSGIDFGVKPSSGNLPNTNRASEPEKRAPLQRMDIPREVQRVEIIKCHKCTMTFNLQDDFICHLLSSHKGSPMSSGQGTSTNGEVKNKTGKYECQFCHELFEERNCYSSHLGIHIENNMKKVEGFVGEQNTMQPINSSDNSEMGLGFRCSESNENPLVQTLTDNNHESNLLSRDEQDKVNKEKVLAEKNCDKQGKFYSAIGNKGDGNDTTAAADLNVCLGSENVLFTADKEGISQPSRKVDVGFALPVEEKKREFASNTSFLAPNAKGNIINDMNIEDRHFPIFLKGMEADLKDKATRDDRKVGCADTSIGLDNVRIDAKPENYSEGYSLIPSGNKQGVNLVDHLKGASVTIDSAHKRGSGCGLTSSKDDQTYVINNNLILVSRALDNPESIMVNESSSIDPTVCFQSHLPVFSRTVEMSELEEAQNSRGLIQGVNRHGSGVGANILGSVKHEKPKDHQIDPSSYKKTSTSTPEYKQDKGSESILYHQYSNQQNSNYDNSMNKASFFTIEESKQKGVSSFSGSAYARPGTFSSTGTVHESRSPHFVGNREKVAGKNNVPGISSGVVPEPKQNKGAFGNFFGLSSGEQTHVASNMNMFHAGTAHNGSRLQDFENARNNEIMIGYSNHARPIEDSMTGLTWKSNEGNVLLSGLPDTSSQLLPSSGYYPTFDWMSHKGENEMFDISGKCSSVSGFEGLQSDSIEHMEYNFLTAQPSSCAGNSKGGSEMFNISGKCSNESSFGGLRPDNFEHMEYSFMTSQPSSRSVNSKVPSYESEMALKFDSSVWLGKDALPLLPKIAGRHQVTVCSCCGNELYNEAVDIGAQRSSMVMCANCRARFSRNHDFM</sequence>
<dbReference type="SUPFAM" id="SSF54171">
    <property type="entry name" value="DNA-binding domain"/>
    <property type="match status" value="1"/>
</dbReference>
<evidence type="ECO:0000256" key="7">
    <source>
        <dbReference type="SAM" id="MobiDB-lite"/>
    </source>
</evidence>
<evidence type="ECO:0000256" key="2">
    <source>
        <dbReference type="ARBA" id="ARBA00023015"/>
    </source>
</evidence>
<dbReference type="InterPro" id="IPR017956">
    <property type="entry name" value="AT_hook_DNA-bd_motif"/>
</dbReference>
<feature type="compositionally biased region" description="Basic and acidic residues" evidence="7">
    <location>
        <begin position="754"/>
        <end position="764"/>
    </location>
</feature>
<dbReference type="PANTHER" id="PTHR37701">
    <property type="entry name" value="METHYL-CPG-BINDING DOMAIN-CONTAINING PROTEIN 8"/>
    <property type="match status" value="1"/>
</dbReference>
<feature type="region of interest" description="Disordered" evidence="7">
    <location>
        <begin position="83"/>
        <end position="110"/>
    </location>
</feature>
<keyword evidence="4" id="KW-0804">Transcription</keyword>
<keyword evidence="10" id="KW-1185">Reference proteome</keyword>
<reference evidence="9" key="1">
    <citation type="submission" date="2019-09" db="EMBL/GenBank/DDBJ databases">
        <title>Draft genome information of white flower Hibiscus syriacus.</title>
        <authorList>
            <person name="Kim Y.-M."/>
        </authorList>
    </citation>
    <scope>NUCLEOTIDE SEQUENCE [LARGE SCALE GENOMIC DNA]</scope>
    <source>
        <strain evidence="9">YM2019G1</strain>
    </source>
</reference>
<keyword evidence="6" id="KW-0479">Metal-binding</keyword>
<dbReference type="SMART" id="SM00355">
    <property type="entry name" value="ZnF_C2H2"/>
    <property type="match status" value="2"/>
</dbReference>
<dbReference type="PANTHER" id="PTHR37701:SF13">
    <property type="entry name" value="C2H2-TYPE DOMAIN-CONTAINING PROTEIN"/>
    <property type="match status" value="1"/>
</dbReference>
<dbReference type="InterPro" id="IPR037472">
    <property type="entry name" value="MBD8"/>
</dbReference>
<feature type="compositionally biased region" description="Basic and acidic residues" evidence="7">
    <location>
        <begin position="144"/>
        <end position="174"/>
    </location>
</feature>
<dbReference type="PROSITE" id="PS50157">
    <property type="entry name" value="ZINC_FINGER_C2H2_2"/>
    <property type="match status" value="1"/>
</dbReference>